<name>W4G721_APHAT</name>
<dbReference type="VEuPathDB" id="FungiDB:H257_10307"/>
<organism evidence="1">
    <name type="scientific">Aphanomyces astaci</name>
    <name type="common">Crayfish plague agent</name>
    <dbReference type="NCBI Taxonomy" id="112090"/>
    <lineage>
        <taxon>Eukaryota</taxon>
        <taxon>Sar</taxon>
        <taxon>Stramenopiles</taxon>
        <taxon>Oomycota</taxon>
        <taxon>Saprolegniomycetes</taxon>
        <taxon>Saprolegniales</taxon>
        <taxon>Verrucalvaceae</taxon>
        <taxon>Aphanomyces</taxon>
    </lineage>
</organism>
<dbReference type="EMBL" id="KI913140">
    <property type="protein sequence ID" value="ETV75470.1"/>
    <property type="molecule type" value="Genomic_DNA"/>
</dbReference>
<reference evidence="1" key="1">
    <citation type="submission" date="2013-12" db="EMBL/GenBank/DDBJ databases">
        <title>The Genome Sequence of Aphanomyces astaci APO3.</title>
        <authorList>
            <consortium name="The Broad Institute Genomics Platform"/>
            <person name="Russ C."/>
            <person name="Tyler B."/>
            <person name="van West P."/>
            <person name="Dieguez-Uribeondo J."/>
            <person name="Young S.K."/>
            <person name="Zeng Q."/>
            <person name="Gargeya S."/>
            <person name="Fitzgerald M."/>
            <person name="Abouelleil A."/>
            <person name="Alvarado L."/>
            <person name="Chapman S.B."/>
            <person name="Gainer-Dewar J."/>
            <person name="Goldberg J."/>
            <person name="Griggs A."/>
            <person name="Gujja S."/>
            <person name="Hansen M."/>
            <person name="Howarth C."/>
            <person name="Imamovic A."/>
            <person name="Ireland A."/>
            <person name="Larimer J."/>
            <person name="McCowan C."/>
            <person name="Murphy C."/>
            <person name="Pearson M."/>
            <person name="Poon T.W."/>
            <person name="Priest M."/>
            <person name="Roberts A."/>
            <person name="Saif S."/>
            <person name="Shea T."/>
            <person name="Sykes S."/>
            <person name="Wortman J."/>
            <person name="Nusbaum C."/>
            <person name="Birren B."/>
        </authorList>
    </citation>
    <scope>NUCLEOTIDE SEQUENCE [LARGE SCALE GENOMIC DNA]</scope>
    <source>
        <strain evidence="1">APO3</strain>
    </source>
</reference>
<evidence type="ECO:0000313" key="1">
    <source>
        <dbReference type="EMBL" id="ETV75470.1"/>
    </source>
</evidence>
<dbReference type="Proteomes" id="UP000469452">
    <property type="component" value="Unassembled WGS sequence"/>
</dbReference>
<dbReference type="AlphaFoldDB" id="W4G721"/>
<reference evidence="2 3" key="2">
    <citation type="submission" date="2019-06" db="EMBL/GenBank/DDBJ databases">
        <title>Genomics analysis of Aphanomyces spp. identifies a new class of oomycete effector associated with host adaptation.</title>
        <authorList>
            <person name="Gaulin E."/>
        </authorList>
    </citation>
    <scope>NUCLEOTIDE SEQUENCE [LARGE SCALE GENOMIC DNA]</scope>
    <source>
        <strain evidence="2 3">E</strain>
    </source>
</reference>
<sequence length="103" mass="11618">MASLIVRRWTGRRALSEWTHTQLFLHISPCGDWWTGSNMYAAKHLSSDYVKSIALPDGFDEVTLETLPNASLQRMYDTGVLDATLVRSRLKPLGDGANERHES</sequence>
<protein>
    <submittedName>
        <fullName evidence="1">Uncharacterized protein</fullName>
    </submittedName>
</protein>
<dbReference type="RefSeq" id="XP_009835104.1">
    <property type="nucleotide sequence ID" value="XM_009836802.1"/>
</dbReference>
<gene>
    <name evidence="2" type="ORF">AaE_010591</name>
    <name evidence="1" type="ORF">H257_10307</name>
</gene>
<evidence type="ECO:0000313" key="2">
    <source>
        <dbReference type="EMBL" id="KAF0718670.1"/>
    </source>
</evidence>
<proteinExistence type="predicted"/>
<dbReference type="OrthoDB" id="78258at2759"/>
<evidence type="ECO:0000313" key="3">
    <source>
        <dbReference type="Proteomes" id="UP000469452"/>
    </source>
</evidence>
<dbReference type="GeneID" id="20812303"/>
<dbReference type="EMBL" id="VJMI01016502">
    <property type="protein sequence ID" value="KAF0718670.1"/>
    <property type="molecule type" value="Genomic_DNA"/>
</dbReference>
<accession>W4G721</accession>